<feature type="compositionally biased region" description="Basic and acidic residues" evidence="1">
    <location>
        <begin position="171"/>
        <end position="190"/>
    </location>
</feature>
<keyword evidence="3" id="KW-1185">Reference proteome</keyword>
<feature type="compositionally biased region" description="Basic and acidic residues" evidence="1">
    <location>
        <begin position="661"/>
        <end position="684"/>
    </location>
</feature>
<feature type="compositionally biased region" description="Polar residues" evidence="1">
    <location>
        <begin position="982"/>
        <end position="996"/>
    </location>
</feature>
<feature type="compositionally biased region" description="Polar residues" evidence="1">
    <location>
        <begin position="1206"/>
        <end position="1216"/>
    </location>
</feature>
<feature type="region of interest" description="Disordered" evidence="1">
    <location>
        <begin position="723"/>
        <end position="999"/>
    </location>
</feature>
<dbReference type="EMBL" id="BQXS01012735">
    <property type="protein sequence ID" value="GKT27357.1"/>
    <property type="molecule type" value="Genomic_DNA"/>
</dbReference>
<feature type="compositionally biased region" description="Basic and acidic residues" evidence="1">
    <location>
        <begin position="415"/>
        <end position="438"/>
    </location>
</feature>
<accession>A0ABQ5K5Z5</accession>
<evidence type="ECO:0000313" key="3">
    <source>
        <dbReference type="Proteomes" id="UP001057375"/>
    </source>
</evidence>
<evidence type="ECO:0000313" key="2">
    <source>
        <dbReference type="EMBL" id="GKT27357.1"/>
    </source>
</evidence>
<feature type="compositionally biased region" description="Basic and acidic residues" evidence="1">
    <location>
        <begin position="68"/>
        <end position="81"/>
    </location>
</feature>
<feature type="region of interest" description="Disordered" evidence="1">
    <location>
        <begin position="506"/>
        <end position="544"/>
    </location>
</feature>
<feature type="region of interest" description="Disordered" evidence="1">
    <location>
        <begin position="592"/>
        <end position="707"/>
    </location>
</feature>
<protein>
    <submittedName>
        <fullName evidence="2">Uncharacterized protein</fullName>
    </submittedName>
</protein>
<dbReference type="Proteomes" id="UP001057375">
    <property type="component" value="Unassembled WGS sequence"/>
</dbReference>
<comment type="caution">
    <text evidence="2">The sequence shown here is derived from an EMBL/GenBank/DDBJ whole genome shotgun (WGS) entry which is preliminary data.</text>
</comment>
<evidence type="ECO:0000256" key="1">
    <source>
        <dbReference type="SAM" id="MobiDB-lite"/>
    </source>
</evidence>
<organism evidence="2 3">
    <name type="scientific">Aduncisulcus paluster</name>
    <dbReference type="NCBI Taxonomy" id="2918883"/>
    <lineage>
        <taxon>Eukaryota</taxon>
        <taxon>Metamonada</taxon>
        <taxon>Carpediemonas-like organisms</taxon>
        <taxon>Aduncisulcus</taxon>
    </lineage>
</organism>
<feature type="compositionally biased region" description="Low complexity" evidence="1">
    <location>
        <begin position="939"/>
        <end position="951"/>
    </location>
</feature>
<feature type="compositionally biased region" description="Low complexity" evidence="1">
    <location>
        <begin position="235"/>
        <end position="249"/>
    </location>
</feature>
<feature type="compositionally biased region" description="Basic and acidic residues" evidence="1">
    <location>
        <begin position="534"/>
        <end position="544"/>
    </location>
</feature>
<feature type="non-terminal residue" evidence="2">
    <location>
        <position position="1230"/>
    </location>
</feature>
<proteinExistence type="predicted"/>
<reference evidence="2" key="1">
    <citation type="submission" date="2022-03" db="EMBL/GenBank/DDBJ databases">
        <title>Draft genome sequence of Aduncisulcus paluster, a free-living microaerophilic Fornicata.</title>
        <authorList>
            <person name="Yuyama I."/>
            <person name="Kume K."/>
            <person name="Tamura T."/>
            <person name="Inagaki Y."/>
            <person name="Hashimoto T."/>
        </authorList>
    </citation>
    <scope>NUCLEOTIDE SEQUENCE</scope>
    <source>
        <strain evidence="2">NY0171</strain>
    </source>
</reference>
<feature type="compositionally biased region" description="Polar residues" evidence="1">
    <location>
        <begin position="439"/>
        <end position="453"/>
    </location>
</feature>
<feature type="compositionally biased region" description="Polar residues" evidence="1">
    <location>
        <begin position="917"/>
        <end position="932"/>
    </location>
</feature>
<feature type="region of interest" description="Disordered" evidence="1">
    <location>
        <begin position="168"/>
        <end position="315"/>
    </location>
</feature>
<feature type="compositionally biased region" description="Polar residues" evidence="1">
    <location>
        <begin position="346"/>
        <end position="362"/>
    </location>
</feature>
<feature type="compositionally biased region" description="Polar residues" evidence="1">
    <location>
        <begin position="1132"/>
        <end position="1141"/>
    </location>
</feature>
<feature type="compositionally biased region" description="Polar residues" evidence="1">
    <location>
        <begin position="685"/>
        <end position="698"/>
    </location>
</feature>
<feature type="compositionally biased region" description="Low complexity" evidence="1">
    <location>
        <begin position="1031"/>
        <end position="1043"/>
    </location>
</feature>
<feature type="region of interest" description="Disordered" evidence="1">
    <location>
        <begin position="1167"/>
        <end position="1230"/>
    </location>
</feature>
<feature type="region of interest" description="Disordered" evidence="1">
    <location>
        <begin position="1031"/>
        <end position="1051"/>
    </location>
</feature>
<gene>
    <name evidence="2" type="ORF">ADUPG1_013790</name>
</gene>
<feature type="region of interest" description="Disordered" evidence="1">
    <location>
        <begin position="34"/>
        <end position="100"/>
    </location>
</feature>
<sequence length="1230" mass="137782">MYGRSSTLFSSLEQSIDSIEQYVESVSSIVSSPALRAKKSFRSTPPLPKLTKRIQDHRNRPQAQPLKESIDLDNSKPRKIEEIEDSDEITEGPPSHNEEYSHTIPSAIVSIKRHGHLVFPDAAPSLSPTFREKSKILRSNRKRDEWKEHINQGESEMARERQVFEMFGGPRKSEVDPELDAQRAEFDDPQLRAPPSCSSPIIRELPPKFDITRNVVTPSARRPSHYAEERKQVVRSTPSRQRLSRSSSVLRERVPYSPIPSEDVRTPRRRSLTPSHSLPYCASPKPSRRHPEREHRSVKFNPGYHSDFKEFGTPSRQNLLPQHLLQSSSPLFRHKKKDLLVQDDVITSPQSRRPRSTHSQPYCPSPTSRSRPSERENVGRRVSQPPLHIADEYQTLSRDGSLPQEKLSRSSSVLRENHHRSDVRKDEVRTPQMRRIESTHSQPYCASPTSSKRYTPRVNHSIRIIQEDAEDFEEVRTPSRQNIDRKQIIHSPSPVIKNRHYKKSIQEGIITSPQPKTLERTHSQPYCASPKPSVHPDERIDRGVKEEVYKDKDFREVRTPSRQNLLPQHLLQSSSPLFRHKKKDLLVQDDVITSPQSRRPRSTHSQPYCPSPTSRSRPSERENVGRRVSQPPLHIADEYQTLSRDGSLPQEKLSRSSSVLRENHHRSDVRKDEVRTPQMRRIESTHSQPYCASPSGSKASLKGIQGDSSALEKPYDIVCPSSSSVNPSISSYQANSPVMRDSPHKSSFGKEVNPPTPDPYSKATLEVPGQHFPSSPQPRPHSSEANEHSIALSGQDLHKNEPILSRSSSVLRERVPKSPIPDEEVRTPQHRKISSSHSQPYCPSPKPSHKIDSHSKPYCPSPKPSARVQESEHNAQADYSKPKADTGLRLVHAPSKDRLRPHPSPSSPTLMHEKKTSSSSGQLLLRTPSRQVLENKMKSSSSSVVIPSTSSHDYRDDDGEDGDHVPATPTVRHHRASEKSRISSALKDQQLKSNSSQEEEIEVIMMNDSPSEQSSHRQNDFIITKGVSSSLPVSLSTSSSSSSRGGKDNKEDVGMEMFIRQSKPTGQAALLHKAPTLTTVSSTPMVQAGAPSIEFHMLTSNSPTPPAVLFHKSSPTPLHNANKPPPMLSEGVMTSSASATSLKDGKPGSGQTSDKDALIMCDFIHQEPMSRKNHTLTPTPPPTHSRNINQGLPAIPERTSVIPKSLDTSGATSATPSFERPVDRVISKAT</sequence>
<feature type="compositionally biased region" description="Basic and acidic residues" evidence="1">
    <location>
        <begin position="869"/>
        <end position="886"/>
    </location>
</feature>
<name>A0ABQ5K5Z5_9EUKA</name>
<feature type="compositionally biased region" description="Polar residues" evidence="1">
    <location>
        <begin position="592"/>
        <end position="608"/>
    </location>
</feature>
<feature type="region of interest" description="Disordered" evidence="1">
    <location>
        <begin position="1121"/>
        <end position="1154"/>
    </location>
</feature>
<feature type="compositionally biased region" description="Basic and acidic residues" evidence="1">
    <location>
        <begin position="1220"/>
        <end position="1230"/>
    </location>
</feature>
<feature type="region of interest" description="Disordered" evidence="1">
    <location>
        <begin position="346"/>
        <end position="454"/>
    </location>
</feature>